<evidence type="ECO:0000313" key="7">
    <source>
        <dbReference type="EMBL" id="PKH44779.1"/>
    </source>
</evidence>
<evidence type="ECO:0000256" key="1">
    <source>
        <dbReference type="ARBA" id="ARBA00004651"/>
    </source>
</evidence>
<keyword evidence="2" id="KW-1003">Cell membrane</keyword>
<accession>A0A2J1DRM4</accession>
<dbReference type="GO" id="GO:0005886">
    <property type="term" value="C:plasma membrane"/>
    <property type="evidence" value="ECO:0007669"/>
    <property type="project" value="UniProtKB-SubCell"/>
</dbReference>
<feature type="transmembrane region" description="Helical" evidence="6">
    <location>
        <begin position="58"/>
        <end position="85"/>
    </location>
</feature>
<sequence length="138" mass="15350">GIIRRQYGSDRFDRIFDIFRLQPVAAWGVIMGSAAIVGLPMFPVFLSELNILIQLGGVSVWLVLMVLFLLLLVASSFAIFLLKAFTRSEKNTDRPVSRTPLSMKLPIYIIMAGVVFLGVCQPQMLADFLNQIVKGLGF</sequence>
<keyword evidence="4 6" id="KW-1133">Transmembrane helix</keyword>
<feature type="transmembrane region" description="Helical" evidence="6">
    <location>
        <begin position="105"/>
        <end position="124"/>
    </location>
</feature>
<dbReference type="EMBL" id="PHFD01000425">
    <property type="protein sequence ID" value="PKH44779.1"/>
    <property type="molecule type" value="Genomic_DNA"/>
</dbReference>
<protein>
    <submittedName>
        <fullName evidence="7">Oxidoreductase</fullName>
    </submittedName>
</protein>
<evidence type="ECO:0000256" key="3">
    <source>
        <dbReference type="ARBA" id="ARBA00022692"/>
    </source>
</evidence>
<proteinExistence type="predicted"/>
<feature type="transmembrane region" description="Helical" evidence="6">
    <location>
        <begin position="21"/>
        <end position="46"/>
    </location>
</feature>
<keyword evidence="5 6" id="KW-0472">Membrane</keyword>
<feature type="non-terminal residue" evidence="7">
    <location>
        <position position="1"/>
    </location>
</feature>
<organism evidence="7 8">
    <name type="scientific">Dehalococcoides mccartyi</name>
    <dbReference type="NCBI Taxonomy" id="61435"/>
    <lineage>
        <taxon>Bacteria</taxon>
        <taxon>Bacillati</taxon>
        <taxon>Chloroflexota</taxon>
        <taxon>Dehalococcoidia</taxon>
        <taxon>Dehalococcoidales</taxon>
        <taxon>Dehalococcoidaceae</taxon>
        <taxon>Dehalococcoides</taxon>
    </lineage>
</organism>
<evidence type="ECO:0000256" key="4">
    <source>
        <dbReference type="ARBA" id="ARBA00022989"/>
    </source>
</evidence>
<evidence type="ECO:0000256" key="2">
    <source>
        <dbReference type="ARBA" id="ARBA00022475"/>
    </source>
</evidence>
<evidence type="ECO:0000256" key="5">
    <source>
        <dbReference type="ARBA" id="ARBA00023136"/>
    </source>
</evidence>
<reference evidence="7 8" key="1">
    <citation type="journal article" date="2017" name="FEMS Microbiol. Ecol.">
        <title>Reconstructed genomes of novel Dehalococcoides mccartyi strains from 1,2,3,4-tetrachlorodibenzo-p-dioxin-dechlorinating enrichment cultures reveal divergent reductive dehalogenase gene profiles.</title>
        <authorList>
            <person name="Dam H.T."/>
            <person name="Vollmers J."/>
            <person name="Kaster A.K."/>
            <person name="Haggblom M.M."/>
        </authorList>
    </citation>
    <scope>NUCLEOTIDE SEQUENCE [LARGE SCALE GENOMIC DNA]</scope>
    <source>
        <strain evidence="7 8">H1-3-2.001</strain>
    </source>
</reference>
<name>A0A2J1DRM4_9CHLR</name>
<evidence type="ECO:0000313" key="8">
    <source>
        <dbReference type="Proteomes" id="UP000233649"/>
    </source>
</evidence>
<keyword evidence="3 6" id="KW-0812">Transmembrane</keyword>
<dbReference type="Proteomes" id="UP000233649">
    <property type="component" value="Unassembled WGS sequence"/>
</dbReference>
<gene>
    <name evidence="7" type="ORF">CVH13_01742</name>
</gene>
<evidence type="ECO:0000256" key="6">
    <source>
        <dbReference type="SAM" id="Phobius"/>
    </source>
</evidence>
<dbReference type="PANTHER" id="PTHR42682">
    <property type="entry name" value="HYDROGENASE-4 COMPONENT F"/>
    <property type="match status" value="1"/>
</dbReference>
<dbReference type="InterPro" id="IPR052175">
    <property type="entry name" value="ComplexI-like_HydComp"/>
</dbReference>
<comment type="subcellular location">
    <subcellularLocation>
        <location evidence="1">Cell membrane</location>
        <topology evidence="1">Multi-pass membrane protein</topology>
    </subcellularLocation>
</comment>
<dbReference type="AlphaFoldDB" id="A0A2J1DRM4"/>
<comment type="caution">
    <text evidence="7">The sequence shown here is derived from an EMBL/GenBank/DDBJ whole genome shotgun (WGS) entry which is preliminary data.</text>
</comment>
<dbReference type="PANTHER" id="PTHR42682:SF5">
    <property type="entry name" value="HYDROGENASE-4 COMPONENT F"/>
    <property type="match status" value="1"/>
</dbReference>